<accession>A0A3L7JS63</accession>
<gene>
    <name evidence="2" type="ORF">D9X91_16915</name>
</gene>
<keyword evidence="1" id="KW-0472">Membrane</keyword>
<proteinExistence type="predicted"/>
<dbReference type="AlphaFoldDB" id="A0A3L7JS63"/>
<feature type="transmembrane region" description="Helical" evidence="1">
    <location>
        <begin position="51"/>
        <end position="68"/>
    </location>
</feature>
<reference evidence="2 3" key="1">
    <citation type="submission" date="2018-10" db="EMBL/GenBank/DDBJ databases">
        <title>Falsibacillus sp. genome draft.</title>
        <authorList>
            <person name="Shi S."/>
        </authorList>
    </citation>
    <scope>NUCLEOTIDE SEQUENCE [LARGE SCALE GENOMIC DNA]</scope>
    <source>
        <strain evidence="2 3">GY 10110</strain>
    </source>
</reference>
<protein>
    <submittedName>
        <fullName evidence="2">Uncharacterized protein</fullName>
    </submittedName>
</protein>
<keyword evidence="1" id="KW-1133">Transmembrane helix</keyword>
<dbReference type="EMBL" id="RCVZ01000013">
    <property type="protein sequence ID" value="RLQ93663.1"/>
    <property type="molecule type" value="Genomic_DNA"/>
</dbReference>
<name>A0A3L7JS63_9BACI</name>
<evidence type="ECO:0000313" key="2">
    <source>
        <dbReference type="EMBL" id="RLQ93663.1"/>
    </source>
</evidence>
<feature type="transmembrane region" description="Helical" evidence="1">
    <location>
        <begin position="101"/>
        <end position="117"/>
    </location>
</feature>
<keyword evidence="3" id="KW-1185">Reference proteome</keyword>
<feature type="transmembrane region" description="Helical" evidence="1">
    <location>
        <begin position="12"/>
        <end position="31"/>
    </location>
</feature>
<feature type="transmembrane region" description="Helical" evidence="1">
    <location>
        <begin position="74"/>
        <end position="89"/>
    </location>
</feature>
<sequence>MAEIAHVVALNHFLMVASAVILFILITYLFMRRAAAPQEMEFTLKKGVRKFIFNFLHSAMAGFLFYLVNNEKTGAMMFFVLFLIVLLLLPEKTYESKSIKAKIISSVFLLVLVILTSLWTASISVKGIAWLIIFMAYLLEKIEKKVFILDNNSSHGL</sequence>
<comment type="caution">
    <text evidence="2">The sequence shown here is derived from an EMBL/GenBank/DDBJ whole genome shotgun (WGS) entry which is preliminary data.</text>
</comment>
<evidence type="ECO:0000313" key="3">
    <source>
        <dbReference type="Proteomes" id="UP000276770"/>
    </source>
</evidence>
<dbReference type="RefSeq" id="WP_121681833.1">
    <property type="nucleotide sequence ID" value="NZ_RCVZ01000013.1"/>
</dbReference>
<keyword evidence="1" id="KW-0812">Transmembrane</keyword>
<dbReference type="Proteomes" id="UP000276770">
    <property type="component" value="Unassembled WGS sequence"/>
</dbReference>
<organism evidence="2 3">
    <name type="scientific">Falsibacillus albus</name>
    <dbReference type="NCBI Taxonomy" id="2478915"/>
    <lineage>
        <taxon>Bacteria</taxon>
        <taxon>Bacillati</taxon>
        <taxon>Bacillota</taxon>
        <taxon>Bacilli</taxon>
        <taxon>Bacillales</taxon>
        <taxon>Bacillaceae</taxon>
        <taxon>Falsibacillus</taxon>
    </lineage>
</organism>
<evidence type="ECO:0000256" key="1">
    <source>
        <dbReference type="SAM" id="Phobius"/>
    </source>
</evidence>